<evidence type="ECO:0000256" key="7">
    <source>
        <dbReference type="ARBA" id="ARBA00024867"/>
    </source>
</evidence>
<organism evidence="12 13">
    <name type="scientific">Schaedlerella arabinosiphila</name>
    <dbReference type="NCBI Taxonomy" id="2044587"/>
    <lineage>
        <taxon>Bacteria</taxon>
        <taxon>Bacillati</taxon>
        <taxon>Bacillota</taxon>
        <taxon>Clostridia</taxon>
        <taxon>Lachnospirales</taxon>
        <taxon>Lachnospiraceae</taxon>
        <taxon>Schaedlerella</taxon>
    </lineage>
</organism>
<dbReference type="CDD" id="cd00383">
    <property type="entry name" value="trans_reg_C"/>
    <property type="match status" value="1"/>
</dbReference>
<dbReference type="GO" id="GO:0000156">
    <property type="term" value="F:phosphorelay response regulator activity"/>
    <property type="evidence" value="ECO:0007669"/>
    <property type="project" value="TreeGrafter"/>
</dbReference>
<dbReference type="InterPro" id="IPR001789">
    <property type="entry name" value="Sig_transdc_resp-reg_receiver"/>
</dbReference>
<keyword evidence="6" id="KW-0804">Transcription</keyword>
<keyword evidence="4" id="KW-0805">Transcription regulation</keyword>
<proteinExistence type="predicted"/>
<protein>
    <recommendedName>
        <fullName evidence="1">Stage 0 sporulation protein A homolog</fullName>
    </recommendedName>
</protein>
<dbReference type="InterPro" id="IPR001867">
    <property type="entry name" value="OmpR/PhoB-type_DNA-bd"/>
</dbReference>
<evidence type="ECO:0000259" key="10">
    <source>
        <dbReference type="PROSITE" id="PS50110"/>
    </source>
</evidence>
<dbReference type="SUPFAM" id="SSF46894">
    <property type="entry name" value="C-terminal effector domain of the bipartite response regulators"/>
    <property type="match status" value="1"/>
</dbReference>
<dbReference type="RefSeq" id="WP_125128649.1">
    <property type="nucleotide sequence ID" value="NZ_RHJS01000002.1"/>
</dbReference>
<evidence type="ECO:0000313" key="13">
    <source>
        <dbReference type="Proteomes" id="UP000274920"/>
    </source>
</evidence>
<dbReference type="PROSITE" id="PS51755">
    <property type="entry name" value="OMPR_PHOB"/>
    <property type="match status" value="1"/>
</dbReference>
<dbReference type="InterPro" id="IPR036388">
    <property type="entry name" value="WH-like_DNA-bd_sf"/>
</dbReference>
<dbReference type="GO" id="GO:0032993">
    <property type="term" value="C:protein-DNA complex"/>
    <property type="evidence" value="ECO:0007669"/>
    <property type="project" value="TreeGrafter"/>
</dbReference>
<evidence type="ECO:0000256" key="6">
    <source>
        <dbReference type="ARBA" id="ARBA00023163"/>
    </source>
</evidence>
<keyword evidence="13" id="KW-1185">Reference proteome</keyword>
<keyword evidence="3" id="KW-0902">Two-component regulatory system</keyword>
<dbReference type="Gene3D" id="1.10.10.10">
    <property type="entry name" value="Winged helix-like DNA-binding domain superfamily/Winged helix DNA-binding domain"/>
    <property type="match status" value="1"/>
</dbReference>
<evidence type="ECO:0000256" key="1">
    <source>
        <dbReference type="ARBA" id="ARBA00018672"/>
    </source>
</evidence>
<dbReference type="AlphaFoldDB" id="A0A426DL34"/>
<feature type="modified residue" description="4-aspartylphosphate" evidence="8">
    <location>
        <position position="51"/>
    </location>
</feature>
<dbReference type="InterPro" id="IPR039420">
    <property type="entry name" value="WalR-like"/>
</dbReference>
<evidence type="ECO:0000256" key="5">
    <source>
        <dbReference type="ARBA" id="ARBA00023125"/>
    </source>
</evidence>
<dbReference type="Pfam" id="PF00072">
    <property type="entry name" value="Response_reg"/>
    <property type="match status" value="1"/>
</dbReference>
<evidence type="ECO:0000256" key="9">
    <source>
        <dbReference type="PROSITE-ProRule" id="PRU01091"/>
    </source>
</evidence>
<dbReference type="GO" id="GO:0006355">
    <property type="term" value="P:regulation of DNA-templated transcription"/>
    <property type="evidence" value="ECO:0007669"/>
    <property type="project" value="InterPro"/>
</dbReference>
<reference evidence="12" key="1">
    <citation type="submission" date="2018-10" db="EMBL/GenBank/DDBJ databases">
        <title>Schaedlerella arabinophila gen. nov. sp. nov., isolated from the mouse intestinal tract and comparative analysis with the genome of the closely related altered Schaedler flora strain ASF502.</title>
        <authorList>
            <person name="Miyake S."/>
            <person name="Soh M."/>
            <person name="Seedorf H."/>
        </authorList>
    </citation>
    <scope>NUCLEOTIDE SEQUENCE [LARGE SCALE GENOMIC DNA]</scope>
    <source>
        <strain evidence="12">DSM 106076</strain>
    </source>
</reference>
<comment type="function">
    <text evidence="7">May play the central regulatory role in sporulation. It may be an element of the effector pathway responsible for the activation of sporulation genes in response to nutritional stress. Spo0A may act in concert with spo0H (a sigma factor) to control the expression of some genes that are critical to the sporulation process.</text>
</comment>
<dbReference type="Pfam" id="PF00486">
    <property type="entry name" value="Trans_reg_C"/>
    <property type="match status" value="1"/>
</dbReference>
<dbReference type="GO" id="GO:0005829">
    <property type="term" value="C:cytosol"/>
    <property type="evidence" value="ECO:0007669"/>
    <property type="project" value="TreeGrafter"/>
</dbReference>
<dbReference type="Gene3D" id="6.10.250.690">
    <property type="match status" value="1"/>
</dbReference>
<evidence type="ECO:0000313" key="12">
    <source>
        <dbReference type="EMBL" id="RRK33386.1"/>
    </source>
</evidence>
<evidence type="ECO:0000256" key="4">
    <source>
        <dbReference type="ARBA" id="ARBA00023015"/>
    </source>
</evidence>
<evidence type="ECO:0000256" key="2">
    <source>
        <dbReference type="ARBA" id="ARBA00022553"/>
    </source>
</evidence>
<feature type="domain" description="Response regulatory" evidence="10">
    <location>
        <begin position="2"/>
        <end position="116"/>
    </location>
</feature>
<sequence length="228" mass="25946">MHILIIEDDRELCDALCLQLNARNHTADCCHTGSEALYCAMKDAYDLILLDRMLPEIDGLSILRSIRQNHITVPVIVTTALDTINDRIDGLDCGADDYLVKPYAIEELLARIRALSRRPQAFSEHQSLSYLDIRFDPDNRLLTCGMEERQLSRRESLLLEFFLRNPEKTLIREQIFSRVWGPDGAVEDGNLDTYIYFLRKHLRAMGSRAVIATVHGLGYRMEGAAGHA</sequence>
<dbReference type="EMBL" id="RHJS01000002">
    <property type="protein sequence ID" value="RRK33386.1"/>
    <property type="molecule type" value="Genomic_DNA"/>
</dbReference>
<dbReference type="Proteomes" id="UP000274920">
    <property type="component" value="Unassembled WGS sequence"/>
</dbReference>
<keyword evidence="2 8" id="KW-0597">Phosphoprotein</keyword>
<evidence type="ECO:0000256" key="8">
    <source>
        <dbReference type="PROSITE-ProRule" id="PRU00169"/>
    </source>
</evidence>
<keyword evidence="5 9" id="KW-0238">DNA-binding</keyword>
<dbReference type="SMART" id="SM00862">
    <property type="entry name" value="Trans_reg_C"/>
    <property type="match status" value="1"/>
</dbReference>
<evidence type="ECO:0000256" key="3">
    <source>
        <dbReference type="ARBA" id="ARBA00023012"/>
    </source>
</evidence>
<feature type="domain" description="OmpR/PhoB-type" evidence="11">
    <location>
        <begin position="125"/>
        <end position="223"/>
    </location>
</feature>
<name>A0A426DL34_9FIRM</name>
<accession>A0A426DL34</accession>
<dbReference type="SUPFAM" id="SSF52172">
    <property type="entry name" value="CheY-like"/>
    <property type="match status" value="1"/>
</dbReference>
<evidence type="ECO:0000259" key="11">
    <source>
        <dbReference type="PROSITE" id="PS51755"/>
    </source>
</evidence>
<gene>
    <name evidence="12" type="ORF">EBB54_20080</name>
</gene>
<comment type="caution">
    <text evidence="12">The sequence shown here is derived from an EMBL/GenBank/DDBJ whole genome shotgun (WGS) entry which is preliminary data.</text>
</comment>
<feature type="DNA-binding region" description="OmpR/PhoB-type" evidence="9">
    <location>
        <begin position="125"/>
        <end position="223"/>
    </location>
</feature>
<dbReference type="Gene3D" id="3.40.50.2300">
    <property type="match status" value="1"/>
</dbReference>
<dbReference type="PROSITE" id="PS50110">
    <property type="entry name" value="RESPONSE_REGULATORY"/>
    <property type="match status" value="1"/>
</dbReference>
<dbReference type="GO" id="GO:0000976">
    <property type="term" value="F:transcription cis-regulatory region binding"/>
    <property type="evidence" value="ECO:0007669"/>
    <property type="project" value="TreeGrafter"/>
</dbReference>
<dbReference type="PANTHER" id="PTHR48111">
    <property type="entry name" value="REGULATOR OF RPOS"/>
    <property type="match status" value="1"/>
</dbReference>
<dbReference type="PANTHER" id="PTHR48111:SF22">
    <property type="entry name" value="REGULATOR OF RPOS"/>
    <property type="match status" value="1"/>
</dbReference>
<dbReference type="InterPro" id="IPR016032">
    <property type="entry name" value="Sig_transdc_resp-reg_C-effctor"/>
</dbReference>
<dbReference type="InterPro" id="IPR011006">
    <property type="entry name" value="CheY-like_superfamily"/>
</dbReference>
<dbReference type="SMART" id="SM00448">
    <property type="entry name" value="REC"/>
    <property type="match status" value="1"/>
</dbReference>